<evidence type="ECO:0000313" key="5">
    <source>
        <dbReference type="EMBL" id="SVA42967.1"/>
    </source>
</evidence>
<keyword evidence="2" id="KW-0479">Metal-binding</keyword>
<dbReference type="AlphaFoldDB" id="A0A381VTM4"/>
<dbReference type="EMBL" id="UINC01009587">
    <property type="protein sequence ID" value="SVA42967.1"/>
    <property type="molecule type" value="Genomic_DNA"/>
</dbReference>
<sequence>MDGLVKDLCMLIHQPSVSAKNQGIKKCASLVKNTLKNSGIAAEILSIKNYPPIVYGEVKSKKNPNKTLLFYNHYDVQPVEPIELWNEDPFSGIVKGNRIYGRGSSDDKGELITRIKAVESFLKETGDVPCNIKFVIEGEEEIGSPHIEHYLKKYRNKFSCDGVIWEFGHVDSKNRPIIDLGMKGLLYVELSVSESIMDAHSSLAVLIKNPAWRLIYALKTLRDSSGKILIKDWYDDVVPLGKSDIKILKSFPFNEREFKKEFGIEEFLGKKSGLAAKKSLASEPTCNIAGIISGYTGEGAKTVLPAEARVKVDFRLVPNMNPKKQLMRLKHHLKEKGFEDIKIKVYHGEAAARTSPKHPFVSDVISATRQSFGKYILSVSSAGTGPMHAFTKILNAPVIAVGSTYVFSRIHSPNEFTRIDLLKKATKCICIIMDNFSSSD</sequence>
<keyword evidence="3" id="KW-0378">Hydrolase</keyword>
<evidence type="ECO:0000256" key="1">
    <source>
        <dbReference type="ARBA" id="ARBA00022670"/>
    </source>
</evidence>
<dbReference type="Gene3D" id="3.40.630.10">
    <property type="entry name" value="Zn peptidases"/>
    <property type="match status" value="1"/>
</dbReference>
<dbReference type="SUPFAM" id="SSF53187">
    <property type="entry name" value="Zn-dependent exopeptidases"/>
    <property type="match status" value="1"/>
</dbReference>
<evidence type="ECO:0000259" key="4">
    <source>
        <dbReference type="Pfam" id="PF07687"/>
    </source>
</evidence>
<dbReference type="InterPro" id="IPR011650">
    <property type="entry name" value="Peptidase_M20_dimer"/>
</dbReference>
<dbReference type="GO" id="GO:0008233">
    <property type="term" value="F:peptidase activity"/>
    <property type="evidence" value="ECO:0007669"/>
    <property type="project" value="UniProtKB-KW"/>
</dbReference>
<protein>
    <recommendedName>
        <fullName evidence="4">Peptidase M20 dimerisation domain-containing protein</fullName>
    </recommendedName>
</protein>
<dbReference type="InterPro" id="IPR051458">
    <property type="entry name" value="Cyt/Met_Dipeptidase"/>
</dbReference>
<dbReference type="PANTHER" id="PTHR43270:SF8">
    <property type="entry name" value="DI- AND TRIPEPTIDASE DUG2-RELATED"/>
    <property type="match status" value="1"/>
</dbReference>
<gene>
    <name evidence="5" type="ORF">METZ01_LOCUS95821</name>
</gene>
<name>A0A381VTM4_9ZZZZ</name>
<evidence type="ECO:0000256" key="3">
    <source>
        <dbReference type="ARBA" id="ARBA00022801"/>
    </source>
</evidence>
<dbReference type="GO" id="GO:0046872">
    <property type="term" value="F:metal ion binding"/>
    <property type="evidence" value="ECO:0007669"/>
    <property type="project" value="UniProtKB-KW"/>
</dbReference>
<proteinExistence type="predicted"/>
<reference evidence="5" key="1">
    <citation type="submission" date="2018-05" db="EMBL/GenBank/DDBJ databases">
        <authorList>
            <person name="Lanie J.A."/>
            <person name="Ng W.-L."/>
            <person name="Kazmierczak K.M."/>
            <person name="Andrzejewski T.M."/>
            <person name="Davidsen T.M."/>
            <person name="Wayne K.J."/>
            <person name="Tettelin H."/>
            <person name="Glass J.I."/>
            <person name="Rusch D."/>
            <person name="Podicherti R."/>
            <person name="Tsui H.-C.T."/>
            <person name="Winkler M.E."/>
        </authorList>
    </citation>
    <scope>NUCLEOTIDE SEQUENCE</scope>
</reference>
<keyword evidence="1" id="KW-0645">Protease</keyword>
<organism evidence="5">
    <name type="scientific">marine metagenome</name>
    <dbReference type="NCBI Taxonomy" id="408172"/>
    <lineage>
        <taxon>unclassified sequences</taxon>
        <taxon>metagenomes</taxon>
        <taxon>ecological metagenomes</taxon>
    </lineage>
</organism>
<dbReference type="NCBIfam" id="NF005034">
    <property type="entry name" value="PRK06446.1"/>
    <property type="match status" value="1"/>
</dbReference>
<feature type="domain" description="Peptidase M20 dimerisation" evidence="4">
    <location>
        <begin position="181"/>
        <end position="338"/>
    </location>
</feature>
<dbReference type="PANTHER" id="PTHR43270">
    <property type="entry name" value="BETA-ALA-HIS DIPEPTIDASE"/>
    <property type="match status" value="1"/>
</dbReference>
<dbReference type="Pfam" id="PF07687">
    <property type="entry name" value="M20_dimer"/>
    <property type="match status" value="1"/>
</dbReference>
<dbReference type="Pfam" id="PF01546">
    <property type="entry name" value="Peptidase_M20"/>
    <property type="match status" value="1"/>
</dbReference>
<evidence type="ECO:0000256" key="2">
    <source>
        <dbReference type="ARBA" id="ARBA00022723"/>
    </source>
</evidence>
<accession>A0A381VTM4</accession>
<dbReference type="Gene3D" id="3.30.70.360">
    <property type="match status" value="1"/>
</dbReference>
<dbReference type="GO" id="GO:0006508">
    <property type="term" value="P:proteolysis"/>
    <property type="evidence" value="ECO:0007669"/>
    <property type="project" value="UniProtKB-KW"/>
</dbReference>
<dbReference type="InterPro" id="IPR002933">
    <property type="entry name" value="Peptidase_M20"/>
</dbReference>